<feature type="compositionally biased region" description="Polar residues" evidence="6">
    <location>
        <begin position="2067"/>
        <end position="2077"/>
    </location>
</feature>
<feature type="domain" description="THO complex subunit 2 N-terminal" evidence="9">
    <location>
        <begin position="83"/>
        <end position="532"/>
    </location>
</feature>
<dbReference type="GO" id="GO:0000445">
    <property type="term" value="C:THO complex part of transcription export complex"/>
    <property type="evidence" value="ECO:0007669"/>
    <property type="project" value="TreeGrafter"/>
</dbReference>
<dbReference type="GO" id="GO:0003729">
    <property type="term" value="F:mRNA binding"/>
    <property type="evidence" value="ECO:0007669"/>
    <property type="project" value="TreeGrafter"/>
</dbReference>
<evidence type="ECO:0000256" key="2">
    <source>
        <dbReference type="ARBA" id="ARBA00007857"/>
    </source>
</evidence>
<feature type="domain" description="THO complex subunit 2 N-terminal" evidence="9">
    <location>
        <begin position="594"/>
        <end position="718"/>
    </location>
</feature>
<feature type="region of interest" description="Disordered" evidence="6">
    <location>
        <begin position="446"/>
        <end position="468"/>
    </location>
</feature>
<feature type="compositionally biased region" description="Basic and acidic residues" evidence="6">
    <location>
        <begin position="1877"/>
        <end position="1893"/>
    </location>
</feature>
<feature type="region of interest" description="Disordered" evidence="6">
    <location>
        <begin position="1480"/>
        <end position="1499"/>
    </location>
</feature>
<dbReference type="Pfam" id="PF16134">
    <property type="entry name" value="THOC2_N"/>
    <property type="match status" value="2"/>
</dbReference>
<evidence type="ECO:0000256" key="6">
    <source>
        <dbReference type="SAM" id="MobiDB-lite"/>
    </source>
</evidence>
<dbReference type="InParanoid" id="A0A286UNA7"/>
<dbReference type="Pfam" id="PF11262">
    <property type="entry name" value="Tho2"/>
    <property type="match status" value="1"/>
</dbReference>
<evidence type="ECO:0000259" key="8">
    <source>
        <dbReference type="Pfam" id="PF11732"/>
    </source>
</evidence>
<evidence type="ECO:0000256" key="1">
    <source>
        <dbReference type="ARBA" id="ARBA00004123"/>
    </source>
</evidence>
<dbReference type="GO" id="GO:0006406">
    <property type="term" value="P:mRNA export from nucleus"/>
    <property type="evidence" value="ECO:0007669"/>
    <property type="project" value="InterPro"/>
</dbReference>
<gene>
    <name evidence="10" type="ORF">PNOK_0371800</name>
</gene>
<evidence type="ECO:0000256" key="5">
    <source>
        <dbReference type="SAM" id="Coils"/>
    </source>
</evidence>
<feature type="compositionally biased region" description="Basic residues" evidence="6">
    <location>
        <begin position="1865"/>
        <end position="1876"/>
    </location>
</feature>
<dbReference type="STRING" id="2282107.A0A286UNA7"/>
<feature type="domain" description="THO complex subunitTHOC2 N-terminal" evidence="8">
    <location>
        <begin position="726"/>
        <end position="801"/>
    </location>
</feature>
<comment type="subcellular location">
    <subcellularLocation>
        <location evidence="1">Nucleus</location>
    </subcellularLocation>
</comment>
<evidence type="ECO:0000313" key="10">
    <source>
        <dbReference type="EMBL" id="PAV21091.1"/>
    </source>
</evidence>
<dbReference type="InterPro" id="IPR021418">
    <property type="entry name" value="THO_THOC2_C"/>
</dbReference>
<feature type="compositionally biased region" description="Polar residues" evidence="6">
    <location>
        <begin position="1915"/>
        <end position="1927"/>
    </location>
</feature>
<dbReference type="Pfam" id="PF11732">
    <property type="entry name" value="Thoc2"/>
    <property type="match status" value="1"/>
</dbReference>
<feature type="compositionally biased region" description="Basic and acidic residues" evidence="6">
    <location>
        <begin position="1650"/>
        <end position="1665"/>
    </location>
</feature>
<dbReference type="OrthoDB" id="29024at2759"/>
<feature type="compositionally biased region" description="Polar residues" evidence="6">
    <location>
        <begin position="1676"/>
        <end position="1685"/>
    </location>
</feature>
<feature type="coiled-coil region" evidence="5">
    <location>
        <begin position="997"/>
        <end position="1024"/>
    </location>
</feature>
<sequence length="2107" mass="236446">MDIVTHVKTCLNTWSKGGEDECRKILSTPHTRVFDPECADVLITAYQTMLHASLHSWLGVSGTPFDIGNITAFVQGVLQSLPSTSSASSERSTNMSLFGELLVDLIWVIDGELDEVISDAKSALADNTLKDREINAKERVEGVKKTAEGDKGRLAVFLKSLLNANIVVPPTCRERLEVPLLASAGLIPDEILFGRKEVRMRTALFYKQNKFNLLREQSEGYTKLTTDLVGSLGPSHSPQTARPVESITALNARAAAAWEKVVALIGYFDLDANRVLDIILDIFSVNITTHWQFFLALLSYSQWSGESDFLKYQESPENIPLDQKVDQYRGKSLDEILEIAESSAKGYTTTRKSESNGKPKVLAQVLGFKFAYYLSSETSEYCPRGLYLMAALLIREGFISLEDLYPHLGPSDEDMSKVHQKYLNDVQARVSASANNLLTMAAPLESNSIPSSSVPSKPKPALTETKPVETKEPAVQKAMIASALLSVGCIQPALALMSKFPWLVDVHHELADLLLHILKASISPLFESLYHKEKVVGCLQPRARYVSAGVLTTPVRKPQLTLCFPRHLAHIHMILCSSSLVGRTGYLFANLWAIYRDPMFVAKLLRLGKLQLLQSIESCSGVKAAAEMPPILEPEDEIQEFWLRIARRYLLPTLSMMSGNALFLVEIWQVLKLYDVSLRWGLYEEWRNVTYKSHPELNAQRIVIEREAKGILRRLSIKSESLSGTVAKMVHTNPIIFFTIALNQVQSYSNLSDVVLSSLKYCTIMGLDILVFLLLEALASPHKERVKEDGTNISDWLQNLASFTGDFFNRNSAINHATVLQYIVHQLLQGQTSDIIVLEKLIEKVSGVETLPGGVKDSQIAIMAGGPVLRTEYFSSRIRKEDNKDKQLENSIRKTPRLGKNLIETGLTFPILVQVAQQRQACVYNAKDPHLKSIASLFDTTHLVLFQYLEFLTSPDGIPLDEYRKSIPSLAELCNTYGISQPIAMQIIRPLLNDAVLKHAKQWKKQKEERAKAAEKRLKAALAAKRDPNSVLAIDSPNQADVPSDQNGTTSPDKMDVDTASARPQDKQNGNTEVETPQLSPWIEELSSLFDMCRAIAPGNVNDVVGPAFYLTFWQLSSYDLYYPKNIYIEVDKNLISEYDDLNVQLRQADRSPDKKQRALVTILRQKRDRLVGVINEFRKEKPAQEEVYQFTTEVDGRLEREKNHWFPHIGKGSAALIQSLIEHCFQPRCLLSPMDAVFCAQFIKTLHERGTPGFHTLMCYDKLLGDHVKVVIFSCSENEARNFGRFLKMILSDLHAWHKDQKVFEASNHRKVGTEQILLPGLQVHWSKDGPSSPDDLLKWADLKSFLRKCHRKLGQSFTDCLKAGDFMHVYNALLVLKEIIEVFPLASVNDVVGSKVDLEVQKLVETEERGDVKALARAYAASLKKREKLWAMPKSSQPVKPPGPKASPSLPNPTPIPDRPREQAVVTPPSGPRAITAAAPVVQKLPDQVTPPDRPASAARLAIESIPRPEVVKRNRDSKPPEAAANIMKESRSNHMQVDSTPPQNQNNPQAVIVEDRQRTEPANAVPQHPPLRPAVRAVHPVNDLRKEVLQGMNNPPRPATPQSSSQMPQNGTRDLPQSPRGREREPGSPSMAPPVAPSQTLVAQELRSSRRGDRSMRTDLSPRRSSSPASRPGTRNASSDSRASGESKKEKARHDRGLEPEAEDSKRAVNVEAPSRAERGSGAHRDSLQTRSERAGRDRIPGSSTRDTDRERDRDSDRDRGRDREKDRDRERDRDREKRSRGERESHRERDRDRDRSDRDHERRRRDEKERDRKSSASTKEQEGTNEHGLPSRPDTSRHRTEEAHGGKRKRGADDEPERSNKSRHREGKHRKTSEKESSREQRRKDRDADNEPSTKLSTNERLPESQRLNDSKLTPLKVNTSLPPTGPRDRNLGQSPGPSSTRDRERERERDNDRDRSGRDRNERNGRGGDRQERLERESWPERDRNERGGGDRAREWKMNPAASNAAAASPSASGSLRDRIGDLGNTAGRNPADGASSRDEQNERLKRSLSDRDRDVAHEPPTDTSGTSQSKGTQKRPRIINRARYDNGPGRIAQGALNGLSR</sequence>
<feature type="compositionally biased region" description="Polar residues" evidence="6">
    <location>
        <begin position="1036"/>
        <end position="1052"/>
    </location>
</feature>
<dbReference type="InterPro" id="IPR021726">
    <property type="entry name" value="THO_THOC2_N"/>
</dbReference>
<organism evidence="10 11">
    <name type="scientific">Pyrrhoderma noxium</name>
    <dbReference type="NCBI Taxonomy" id="2282107"/>
    <lineage>
        <taxon>Eukaryota</taxon>
        <taxon>Fungi</taxon>
        <taxon>Dikarya</taxon>
        <taxon>Basidiomycota</taxon>
        <taxon>Agaricomycotina</taxon>
        <taxon>Agaricomycetes</taxon>
        <taxon>Hymenochaetales</taxon>
        <taxon>Hymenochaetaceae</taxon>
        <taxon>Pyrrhoderma</taxon>
    </lineage>
</organism>
<feature type="compositionally biased region" description="Basic and acidic residues" evidence="6">
    <location>
        <begin position="2041"/>
        <end position="2066"/>
    </location>
</feature>
<evidence type="ECO:0000259" key="9">
    <source>
        <dbReference type="Pfam" id="PF16134"/>
    </source>
</evidence>
<feature type="domain" description="THO complex subunitTHOC2 C-terminal" evidence="7">
    <location>
        <begin position="1104"/>
        <end position="1425"/>
    </location>
</feature>
<name>A0A286UNA7_9AGAM</name>
<evidence type="ECO:0000313" key="11">
    <source>
        <dbReference type="Proteomes" id="UP000217199"/>
    </source>
</evidence>
<dbReference type="InterPro" id="IPR032302">
    <property type="entry name" value="THOC2_N"/>
</dbReference>
<dbReference type="Proteomes" id="UP000217199">
    <property type="component" value="Unassembled WGS sequence"/>
</dbReference>
<dbReference type="InterPro" id="IPR040007">
    <property type="entry name" value="Tho2"/>
</dbReference>
<dbReference type="EMBL" id="NBII01000003">
    <property type="protein sequence ID" value="PAV21091.1"/>
    <property type="molecule type" value="Genomic_DNA"/>
</dbReference>
<protein>
    <recommendedName>
        <fullName evidence="3">THO complex subunit 2</fullName>
    </recommendedName>
</protein>
<comment type="caution">
    <text evidence="10">The sequence shown here is derived from an EMBL/GenBank/DDBJ whole genome shotgun (WGS) entry which is preliminary data.</text>
</comment>
<feature type="compositionally biased region" description="Polar residues" evidence="6">
    <location>
        <begin position="1067"/>
        <end position="1078"/>
    </location>
</feature>
<feature type="compositionally biased region" description="Polar residues" evidence="6">
    <location>
        <begin position="1895"/>
        <end position="1904"/>
    </location>
</feature>
<keyword evidence="5" id="KW-0175">Coiled coil</keyword>
<comment type="similarity">
    <text evidence="2">Belongs to the THOC2 family.</text>
</comment>
<accession>A0A286UNA7</accession>
<dbReference type="FunCoup" id="A0A286UNA7">
    <property type="interactions" value="678"/>
</dbReference>
<feature type="compositionally biased region" description="Basic and acidic residues" evidence="6">
    <location>
        <begin position="1838"/>
        <end position="1864"/>
    </location>
</feature>
<feature type="compositionally biased region" description="Low complexity" evidence="6">
    <location>
        <begin position="2004"/>
        <end position="2018"/>
    </location>
</feature>
<evidence type="ECO:0000256" key="4">
    <source>
        <dbReference type="ARBA" id="ARBA00023242"/>
    </source>
</evidence>
<feature type="compositionally biased region" description="Polar residues" evidence="6">
    <location>
        <begin position="1603"/>
        <end position="1615"/>
    </location>
</feature>
<feature type="region of interest" description="Disordered" evidence="6">
    <location>
        <begin position="1033"/>
        <end position="1078"/>
    </location>
</feature>
<reference evidence="10 11" key="1">
    <citation type="journal article" date="2017" name="Mol. Ecol.">
        <title>Comparative and population genomic landscape of Phellinus noxius: A hypervariable fungus causing root rot in trees.</title>
        <authorList>
            <person name="Chung C.L."/>
            <person name="Lee T.J."/>
            <person name="Akiba M."/>
            <person name="Lee H.H."/>
            <person name="Kuo T.H."/>
            <person name="Liu D."/>
            <person name="Ke H.M."/>
            <person name="Yokoi T."/>
            <person name="Roa M.B."/>
            <person name="Lu M.J."/>
            <person name="Chang Y.Y."/>
            <person name="Ann P.J."/>
            <person name="Tsai J.N."/>
            <person name="Chen C.Y."/>
            <person name="Tzean S.S."/>
            <person name="Ota Y."/>
            <person name="Hattori T."/>
            <person name="Sahashi N."/>
            <person name="Liou R.F."/>
            <person name="Kikuchi T."/>
            <person name="Tsai I.J."/>
        </authorList>
    </citation>
    <scope>NUCLEOTIDE SEQUENCE [LARGE SCALE GENOMIC DNA]</scope>
    <source>
        <strain evidence="10 11">FFPRI411160</strain>
    </source>
</reference>
<dbReference type="PANTHER" id="PTHR21597">
    <property type="entry name" value="THO2 PROTEIN"/>
    <property type="match status" value="1"/>
</dbReference>
<feature type="region of interest" description="Disordered" evidence="6">
    <location>
        <begin position="1509"/>
        <end position="2107"/>
    </location>
</feature>
<feature type="compositionally biased region" description="Basic and acidic residues" evidence="6">
    <location>
        <begin position="1686"/>
        <end position="1829"/>
    </location>
</feature>
<feature type="compositionally biased region" description="Basic and acidic residues" evidence="6">
    <location>
        <begin position="1905"/>
        <end position="1914"/>
    </location>
</feature>
<feature type="region of interest" description="Disordered" evidence="6">
    <location>
        <begin position="1432"/>
        <end position="1475"/>
    </location>
</feature>
<evidence type="ECO:0000256" key="3">
    <source>
        <dbReference type="ARBA" id="ARBA00019596"/>
    </source>
</evidence>
<feature type="compositionally biased region" description="Basic and acidic residues" evidence="6">
    <location>
        <begin position="1945"/>
        <end position="2002"/>
    </location>
</feature>
<feature type="compositionally biased region" description="Polar residues" evidence="6">
    <location>
        <begin position="1536"/>
        <end position="1552"/>
    </location>
</feature>
<feature type="compositionally biased region" description="Pro residues" evidence="6">
    <location>
        <begin position="1441"/>
        <end position="1459"/>
    </location>
</feature>
<dbReference type="GO" id="GO:0006397">
    <property type="term" value="P:mRNA processing"/>
    <property type="evidence" value="ECO:0007669"/>
    <property type="project" value="InterPro"/>
</dbReference>
<proteinExistence type="inferred from homology"/>
<feature type="compositionally biased region" description="Low complexity" evidence="6">
    <location>
        <begin position="446"/>
        <end position="460"/>
    </location>
</feature>
<feature type="compositionally biased region" description="Basic and acidic residues" evidence="6">
    <location>
        <begin position="1512"/>
        <end position="1522"/>
    </location>
</feature>
<evidence type="ECO:0000259" key="7">
    <source>
        <dbReference type="Pfam" id="PF11262"/>
    </source>
</evidence>
<dbReference type="PANTHER" id="PTHR21597:SF0">
    <property type="entry name" value="THO COMPLEX SUBUNIT 2"/>
    <property type="match status" value="1"/>
</dbReference>
<keyword evidence="11" id="KW-1185">Reference proteome</keyword>
<feature type="compositionally biased region" description="Low complexity" evidence="6">
    <location>
        <begin position="1666"/>
        <end position="1675"/>
    </location>
</feature>
<keyword evidence="4" id="KW-0539">Nucleus</keyword>